<dbReference type="GO" id="GO:0005886">
    <property type="term" value="C:plasma membrane"/>
    <property type="evidence" value="ECO:0007669"/>
    <property type="project" value="UniProtKB-SubCell"/>
</dbReference>
<dbReference type="PANTHER" id="PTHR33884">
    <property type="entry name" value="UPF0410 PROTEIN YMGE"/>
    <property type="match status" value="1"/>
</dbReference>
<dbReference type="Pfam" id="PF04226">
    <property type="entry name" value="Transgly_assoc"/>
    <property type="match status" value="1"/>
</dbReference>
<gene>
    <name evidence="8" type="ORF">A8950_0871</name>
</gene>
<reference evidence="8 9" key="1">
    <citation type="submission" date="2019-03" db="EMBL/GenBank/DDBJ databases">
        <title>Genomic Encyclopedia of Type Strains, Phase III (KMG-III): the genomes of soil and plant-associated and newly described type strains.</title>
        <authorList>
            <person name="Whitman W."/>
        </authorList>
    </citation>
    <scope>NUCLEOTIDE SEQUENCE [LARGE SCALE GENOMIC DNA]</scope>
    <source>
        <strain evidence="8 9">CGMCC 1.7660</strain>
    </source>
</reference>
<dbReference type="AlphaFoldDB" id="A0A4V3DF69"/>
<keyword evidence="3" id="KW-1003">Cell membrane</keyword>
<dbReference type="Proteomes" id="UP000295783">
    <property type="component" value="Unassembled WGS sequence"/>
</dbReference>
<organism evidence="8 9">
    <name type="scientific">Dongia mobilis</name>
    <dbReference type="NCBI Taxonomy" id="578943"/>
    <lineage>
        <taxon>Bacteria</taxon>
        <taxon>Pseudomonadati</taxon>
        <taxon>Pseudomonadota</taxon>
        <taxon>Alphaproteobacteria</taxon>
        <taxon>Rhodospirillales</taxon>
        <taxon>Dongiaceae</taxon>
        <taxon>Dongia</taxon>
    </lineage>
</organism>
<comment type="subcellular location">
    <subcellularLocation>
        <location evidence="1">Cell membrane</location>
        <topology evidence="1">Multi-pass membrane protein</topology>
    </subcellularLocation>
</comment>
<proteinExistence type="inferred from homology"/>
<name>A0A4V3DF69_9PROT</name>
<feature type="transmembrane region" description="Helical" evidence="7">
    <location>
        <begin position="60"/>
        <end position="77"/>
    </location>
</feature>
<sequence length="82" mass="8697">MGWLSWILFGLIAGIVAKFIMPGRDPGGFVITILIGIAGAFVGGWLATQLGLGSITGFDIRSFIIAVAGALILLFAYRRLRS</sequence>
<dbReference type="PANTHER" id="PTHR33884:SF3">
    <property type="entry name" value="UPF0410 PROTEIN YMGE"/>
    <property type="match status" value="1"/>
</dbReference>
<evidence type="ECO:0000256" key="1">
    <source>
        <dbReference type="ARBA" id="ARBA00004651"/>
    </source>
</evidence>
<keyword evidence="4 7" id="KW-0812">Transmembrane</keyword>
<evidence type="ECO:0000313" key="8">
    <source>
        <dbReference type="EMBL" id="TDQ84321.1"/>
    </source>
</evidence>
<evidence type="ECO:0000256" key="3">
    <source>
        <dbReference type="ARBA" id="ARBA00022475"/>
    </source>
</evidence>
<comment type="caution">
    <text evidence="8">The sequence shown here is derived from an EMBL/GenBank/DDBJ whole genome shotgun (WGS) entry which is preliminary data.</text>
</comment>
<evidence type="ECO:0000256" key="5">
    <source>
        <dbReference type="ARBA" id="ARBA00022989"/>
    </source>
</evidence>
<keyword evidence="5 7" id="KW-1133">Transmembrane helix</keyword>
<feature type="transmembrane region" description="Helical" evidence="7">
    <location>
        <begin position="28"/>
        <end position="48"/>
    </location>
</feature>
<protein>
    <submittedName>
        <fullName evidence="8">Putative membrane protein YeaQ/YmgE (Transglycosylase-associated protein family)</fullName>
    </submittedName>
</protein>
<accession>A0A4V3DF69</accession>
<dbReference type="InterPro" id="IPR007341">
    <property type="entry name" value="Transgly_assoc"/>
</dbReference>
<evidence type="ECO:0000256" key="2">
    <source>
        <dbReference type="ARBA" id="ARBA00011006"/>
    </source>
</evidence>
<evidence type="ECO:0000313" key="9">
    <source>
        <dbReference type="Proteomes" id="UP000295783"/>
    </source>
</evidence>
<dbReference type="RefSeq" id="WP_133612354.1">
    <property type="nucleotide sequence ID" value="NZ_SNYW01000006.1"/>
</dbReference>
<feature type="transmembrane region" description="Helical" evidence="7">
    <location>
        <begin position="6"/>
        <end position="21"/>
    </location>
</feature>
<dbReference type="OrthoDB" id="9811343at2"/>
<comment type="similarity">
    <text evidence="2">Belongs to the UPF0410 family.</text>
</comment>
<dbReference type="EMBL" id="SNYW01000006">
    <property type="protein sequence ID" value="TDQ84321.1"/>
    <property type="molecule type" value="Genomic_DNA"/>
</dbReference>
<evidence type="ECO:0000256" key="6">
    <source>
        <dbReference type="ARBA" id="ARBA00023136"/>
    </source>
</evidence>
<evidence type="ECO:0000256" key="7">
    <source>
        <dbReference type="SAM" id="Phobius"/>
    </source>
</evidence>
<keyword evidence="9" id="KW-1185">Reference proteome</keyword>
<evidence type="ECO:0000256" key="4">
    <source>
        <dbReference type="ARBA" id="ARBA00022692"/>
    </source>
</evidence>
<keyword evidence="6 7" id="KW-0472">Membrane</keyword>